<organism evidence="2 3">
    <name type="scientific">Candidatus Accumulibacter affinis</name>
    <dbReference type="NCBI Taxonomy" id="2954384"/>
    <lineage>
        <taxon>Bacteria</taxon>
        <taxon>Pseudomonadati</taxon>
        <taxon>Pseudomonadota</taxon>
        <taxon>Betaproteobacteria</taxon>
        <taxon>Candidatus Accumulibacter</taxon>
    </lineage>
</organism>
<dbReference type="InterPro" id="IPR011969">
    <property type="entry name" value="Clan_AA_Asp_peptidase_C"/>
</dbReference>
<accession>A0A935W5X9</accession>
<dbReference type="NCBIfam" id="TIGR02281">
    <property type="entry name" value="clan_AA_DTGA"/>
    <property type="match status" value="1"/>
</dbReference>
<protein>
    <submittedName>
        <fullName evidence="2">TIGR02281 family clan AA aspartic protease</fullName>
        <ecNumber evidence="2">3.4.23.-</ecNumber>
    </submittedName>
</protein>
<name>A0A935W5X9_9PROT</name>
<evidence type="ECO:0000256" key="1">
    <source>
        <dbReference type="SAM" id="SignalP"/>
    </source>
</evidence>
<dbReference type="InterPro" id="IPR001969">
    <property type="entry name" value="Aspartic_peptidase_AS"/>
</dbReference>
<dbReference type="InterPro" id="IPR034122">
    <property type="entry name" value="Retropepsin-like_bacterial"/>
</dbReference>
<reference evidence="2 3" key="1">
    <citation type="submission" date="2020-10" db="EMBL/GenBank/DDBJ databases">
        <title>Connecting structure to function with the recovery of over 1000 high-quality activated sludge metagenome-assembled genomes encoding full-length rRNA genes using long-read sequencing.</title>
        <authorList>
            <person name="Singleton C.M."/>
            <person name="Petriglieri F."/>
            <person name="Kristensen J.M."/>
            <person name="Kirkegaard R.H."/>
            <person name="Michaelsen T.Y."/>
            <person name="Andersen M.H."/>
            <person name="Karst S.M."/>
            <person name="Dueholm M.S."/>
            <person name="Nielsen P.H."/>
            <person name="Albertsen M."/>
        </authorList>
    </citation>
    <scope>NUCLEOTIDE SEQUENCE [LARGE SCALE GENOMIC DNA]</scope>
    <source>
        <strain evidence="2">Fred_18-Q3-R57-64_BAT3C.720</strain>
    </source>
</reference>
<dbReference type="EC" id="3.4.23.-" evidence="2"/>
<dbReference type="EMBL" id="JADJOT010000011">
    <property type="protein sequence ID" value="MBK7955664.1"/>
    <property type="molecule type" value="Genomic_DNA"/>
</dbReference>
<keyword evidence="2" id="KW-0645">Protease</keyword>
<comment type="caution">
    <text evidence="2">The sequence shown here is derived from an EMBL/GenBank/DDBJ whole genome shotgun (WGS) entry which is preliminary data.</text>
</comment>
<dbReference type="InterPro" id="IPR021109">
    <property type="entry name" value="Peptidase_aspartic_dom_sf"/>
</dbReference>
<keyword evidence="1" id="KW-0732">Signal</keyword>
<dbReference type="Pfam" id="PF13975">
    <property type="entry name" value="gag-asp_proteas"/>
    <property type="match status" value="1"/>
</dbReference>
<dbReference type="SUPFAM" id="SSF50630">
    <property type="entry name" value="Acid proteases"/>
    <property type="match status" value="1"/>
</dbReference>
<dbReference type="AlphaFoldDB" id="A0A935W5X9"/>
<evidence type="ECO:0000313" key="2">
    <source>
        <dbReference type="EMBL" id="MBK7955664.1"/>
    </source>
</evidence>
<dbReference type="Proteomes" id="UP000706151">
    <property type="component" value="Unassembled WGS sequence"/>
</dbReference>
<sequence length="226" mass="23774">MHFFRCDDRGAWRRGWAASLHAAWLCVACWPAQAVDVGLAGVFPGKALLTIDGGAPRTVAVGTKTDEGVKVLSVDSDTATIEADGKKRMLRVGQNIGSQSSGEGGAKATLTADGSGHFVTSGSINGTTVRFLVDTGATMISLGAGEARRIGIDASKGQSAVVNTANGQAAVVRVKLDSVRVGDIVLNNVDALVHQQDMPLTLLGMSFLNRMEMQRDGQTMTLKKRY</sequence>
<dbReference type="GO" id="GO:0004190">
    <property type="term" value="F:aspartic-type endopeptidase activity"/>
    <property type="evidence" value="ECO:0007669"/>
    <property type="project" value="InterPro"/>
</dbReference>
<evidence type="ECO:0000313" key="3">
    <source>
        <dbReference type="Proteomes" id="UP000706151"/>
    </source>
</evidence>
<dbReference type="PROSITE" id="PS00141">
    <property type="entry name" value="ASP_PROTEASE"/>
    <property type="match status" value="1"/>
</dbReference>
<dbReference type="CDD" id="cd05483">
    <property type="entry name" value="retropepsin_like_bacteria"/>
    <property type="match status" value="1"/>
</dbReference>
<dbReference type="GO" id="GO:0006508">
    <property type="term" value="P:proteolysis"/>
    <property type="evidence" value="ECO:0007669"/>
    <property type="project" value="UniProtKB-KW"/>
</dbReference>
<keyword evidence="2" id="KW-0378">Hydrolase</keyword>
<proteinExistence type="predicted"/>
<dbReference type="Gene3D" id="2.40.70.10">
    <property type="entry name" value="Acid Proteases"/>
    <property type="match status" value="1"/>
</dbReference>
<feature type="signal peptide" evidence="1">
    <location>
        <begin position="1"/>
        <end position="34"/>
    </location>
</feature>
<gene>
    <name evidence="2" type="ORF">IPK02_17840</name>
</gene>
<feature type="chain" id="PRO_5038084328" evidence="1">
    <location>
        <begin position="35"/>
        <end position="226"/>
    </location>
</feature>